<dbReference type="FunFam" id="2.130.10.10:FF:000118">
    <property type="entry name" value="Cleavage and polyadenylation specificity factor subunit 1"/>
    <property type="match status" value="1"/>
</dbReference>
<protein>
    <recommendedName>
        <fullName evidence="4">Cleavage and polyadenylation specificity factor subunit 1</fullName>
    </recommendedName>
</protein>
<feature type="region of interest" description="Disordered" evidence="5">
    <location>
        <begin position="661"/>
        <end position="727"/>
    </location>
</feature>
<dbReference type="InterPro" id="IPR058543">
    <property type="entry name" value="Beta-prop_RSE1/DDB1/CPSF1_2nd"/>
</dbReference>
<evidence type="ECO:0000256" key="2">
    <source>
        <dbReference type="ARBA" id="ARBA00023242"/>
    </source>
</evidence>
<dbReference type="GO" id="GO:0005654">
    <property type="term" value="C:nucleoplasm"/>
    <property type="evidence" value="ECO:0007669"/>
    <property type="project" value="UniProtKB-SubCell"/>
</dbReference>
<evidence type="ECO:0000259" key="6">
    <source>
        <dbReference type="Pfam" id="PF03178"/>
    </source>
</evidence>
<comment type="subcellular location">
    <subcellularLocation>
        <location evidence="1">Nucleus</location>
        <location evidence="1">Nucleoplasm</location>
    </subcellularLocation>
</comment>
<accession>A0A803T7A0</accession>
<sequence>MYAVYKQAHPPTGLEFSMYCNFFSNAERNLVVAGTSQLYVYRLNHDSEVEQCGTKGSGKSHKEKLELVAAFSFFGNVMSMASVQLAGAKRDALLLSFKDAKLSVVEYDPGTHDLKTLSLHYFEEPELRDGFVQNVHIPKVRVDPDGRCAVMLIYGTRLVVLPFRRDTLTDEHEGVVGEGYKSSFLPSYIIDIRELDEKLLNIIDMQFLYGYYEPTLLILFEPNQTWPGRVAVRQDTCSIVAISLNIMQKVHPVIWSLSNLPFDCTQALAVPKPIGGVVIFAVNSLLYLNQSVPPYGVSLNSLTNGTTVFPLRIQEGVKITLDCAQAAFISYDKMVISLKGGEIYVLTLITDGMRSVRSFHFDKAAASVLTTCMITMDPGYLFLGSRLGNSLLLRYTEKLQEPPVNAAKDATEKTEEPPVKKKRVEQQANWAGGKSAPQDEVDEIEVYGSEAQSGTQLSTYSFEVCDSILNIGPCANAAMGEPAFLSEEFQNSLEPDLEIVVCSGYGKNGALSVLQKSIRPQVVTTFELPGCYDMWTVIAPQKAEAPVVAEKEPSPPEPPDDGKRHGFLILSREDSTMVSCQALNQLHFIPVDLGSPIVQCAVADPYVVIMSSEGQVTMFVLKSDTYGGRTHRLTLQKPQWHHQSKVIALCVYRDVSGMFTTESHSSGSRDELSMRSQSESEAPIQDISNTVDDEEEMLYGESGSLFSPNKEEPRRSSLPSADKDPHQYKAEPTHWCVLVRENGTMERVLVDSSFGQPASQAEAKKEEVIRQTEMPLVKEVLLVALGNRQSRPYLLVHVDQELLIYEAFNHDSQLGQTNLKVRFKKVPHNINFREKKPRPSKKKTESAGGEEASVPRGRVARFRYFEDIYGYSGVFICGPSPHWLLVTSRGALRLHPMTIDGPIESFAPFHNVNCPKGFLYFNRQVRRAWVAGEEVTCRGRILIMDIIEVVPEPGQPLTKNKFKVLYEKEQKGPVTALCHCNGYLVSAIGQKIFLWSLKDNDLTGMAFIDTQLYIHQMISVKNFILAADVMKSISLLRYQEESKTLSLVSRDAKPLEVYCVDFMVDSCQLGFLGAYRRRIPLLYHITTTSVSWFLFPAKESFGGMRLLRRADFHVGAHVNAFWRTPCRGAMEGPTKKSSAWENKHITCLLCLSCSLTLVWASLRLVVPMSTCPQLQLSLTLTQNSEGLTEQRMPPGKRQNISNANLFIYFHHFYATLLTRRDSGRFTIWQIQCRYTVQK</sequence>
<feature type="region of interest" description="Disordered" evidence="5">
    <location>
        <begin position="403"/>
        <end position="437"/>
    </location>
</feature>
<evidence type="ECO:0000259" key="7">
    <source>
        <dbReference type="Pfam" id="PF10433"/>
    </source>
</evidence>
<evidence type="ECO:0000256" key="1">
    <source>
        <dbReference type="ARBA" id="ARBA00004642"/>
    </source>
</evidence>
<dbReference type="Bgee" id="ENSACAG00000009655">
    <property type="expression patterns" value="Expressed in kidney and 12 other cell types or tissues"/>
</dbReference>
<feature type="compositionally biased region" description="Basic and acidic residues" evidence="5">
    <location>
        <begin position="409"/>
        <end position="419"/>
    </location>
</feature>
<feature type="domain" description="RSE1/DDB1/CPSF1 C-terminal" evidence="6">
    <location>
        <begin position="930"/>
        <end position="1124"/>
    </location>
</feature>
<dbReference type="Pfam" id="PF23726">
    <property type="entry name" value="Beta-prop_RSE1_2nd"/>
    <property type="match status" value="1"/>
</dbReference>
<dbReference type="InterPro" id="IPR018846">
    <property type="entry name" value="Beta-prop_RSE1/DDB1/CPSF1_1st"/>
</dbReference>
<dbReference type="PANTHER" id="PTHR10644">
    <property type="entry name" value="DNA REPAIR/RNA PROCESSING CPSF FAMILY"/>
    <property type="match status" value="1"/>
</dbReference>
<evidence type="ECO:0000256" key="5">
    <source>
        <dbReference type="SAM" id="MobiDB-lite"/>
    </source>
</evidence>
<dbReference type="Gene3D" id="2.130.10.10">
    <property type="entry name" value="YVTN repeat-like/Quinoprotein amine dehydrogenase"/>
    <property type="match status" value="3"/>
</dbReference>
<feature type="domain" description="RSE1/DDB1/CPSF1 first beta-propeller" evidence="7">
    <location>
        <begin position="17"/>
        <end position="399"/>
    </location>
</feature>
<reference evidence="9" key="2">
    <citation type="submission" date="2025-08" db="UniProtKB">
        <authorList>
            <consortium name="Ensembl"/>
        </authorList>
    </citation>
    <scope>IDENTIFICATION</scope>
</reference>
<feature type="compositionally biased region" description="Polar residues" evidence="5">
    <location>
        <begin position="674"/>
        <end position="690"/>
    </location>
</feature>
<dbReference type="Pfam" id="PF03178">
    <property type="entry name" value="CPSF_A"/>
    <property type="match status" value="1"/>
</dbReference>
<comment type="similarity">
    <text evidence="3">Belongs to the CPSF1 family.</text>
</comment>
<feature type="domain" description="RSE1/DDB1/CPSF1 second beta-propeller" evidence="8">
    <location>
        <begin position="594"/>
        <end position="924"/>
    </location>
</feature>
<evidence type="ECO:0000259" key="8">
    <source>
        <dbReference type="Pfam" id="PF23726"/>
    </source>
</evidence>
<evidence type="ECO:0000313" key="9">
    <source>
        <dbReference type="Ensembl" id="ENSACAP00000031090.1"/>
    </source>
</evidence>
<proteinExistence type="inferred from homology"/>
<reference evidence="9" key="1">
    <citation type="submission" date="2009-12" db="EMBL/GenBank/DDBJ databases">
        <title>The Genome Sequence of Anolis carolinensis (Green Anole Lizard).</title>
        <authorList>
            <consortium name="The Genome Sequencing Platform"/>
            <person name="Di Palma F."/>
            <person name="Alfoldi J."/>
            <person name="Heiman D."/>
            <person name="Young S."/>
            <person name="Grabherr M."/>
            <person name="Johnson J."/>
            <person name="Lander E.S."/>
            <person name="Lindblad-Toh K."/>
        </authorList>
    </citation>
    <scope>NUCLEOTIDE SEQUENCE [LARGE SCALE GENOMIC DNA]</scope>
    <source>
        <strain evidence="9">JBL SC #1</strain>
    </source>
</reference>
<reference evidence="9" key="3">
    <citation type="submission" date="2025-09" db="UniProtKB">
        <authorList>
            <consortium name="Ensembl"/>
        </authorList>
    </citation>
    <scope>IDENTIFICATION</scope>
</reference>
<dbReference type="InterPro" id="IPR015943">
    <property type="entry name" value="WD40/YVTN_repeat-like_dom_sf"/>
</dbReference>
<dbReference type="Ensembl" id="ENSACAT00000041087.1">
    <property type="protein sequence ID" value="ENSACAP00000031090.1"/>
    <property type="gene ID" value="ENSACAG00000009655.4"/>
</dbReference>
<dbReference type="GeneTree" id="ENSGT00950000183151"/>
<dbReference type="AlphaFoldDB" id="A0A803T7A0"/>
<evidence type="ECO:0000313" key="10">
    <source>
        <dbReference type="Proteomes" id="UP000001646"/>
    </source>
</evidence>
<dbReference type="GO" id="GO:0003676">
    <property type="term" value="F:nucleic acid binding"/>
    <property type="evidence" value="ECO:0007669"/>
    <property type="project" value="InterPro"/>
</dbReference>
<keyword evidence="2" id="KW-0539">Nucleus</keyword>
<dbReference type="Proteomes" id="UP000001646">
    <property type="component" value="Unplaced"/>
</dbReference>
<organism evidence="9 10">
    <name type="scientific">Anolis carolinensis</name>
    <name type="common">Green anole</name>
    <name type="synonym">American chameleon</name>
    <dbReference type="NCBI Taxonomy" id="28377"/>
    <lineage>
        <taxon>Eukaryota</taxon>
        <taxon>Metazoa</taxon>
        <taxon>Chordata</taxon>
        <taxon>Craniata</taxon>
        <taxon>Vertebrata</taxon>
        <taxon>Euteleostomi</taxon>
        <taxon>Lepidosauria</taxon>
        <taxon>Squamata</taxon>
        <taxon>Bifurcata</taxon>
        <taxon>Unidentata</taxon>
        <taxon>Episquamata</taxon>
        <taxon>Toxicofera</taxon>
        <taxon>Iguania</taxon>
        <taxon>Dactyloidae</taxon>
        <taxon>Anolis</taxon>
    </lineage>
</organism>
<dbReference type="Pfam" id="PF10433">
    <property type="entry name" value="Beta-prop_RSE1_1st"/>
    <property type="match status" value="1"/>
</dbReference>
<dbReference type="FunFam" id="2.130.10.10:FF:002223">
    <property type="entry name" value="Cleavage and polyadenylation specific factor 1"/>
    <property type="match status" value="1"/>
</dbReference>
<evidence type="ECO:0000256" key="3">
    <source>
        <dbReference type="ARBA" id="ARBA00038446"/>
    </source>
</evidence>
<dbReference type="InterPro" id="IPR050358">
    <property type="entry name" value="RSE1/DDB1/CFT1"/>
</dbReference>
<name>A0A803T7A0_ANOCA</name>
<feature type="compositionally biased region" description="Basic and acidic residues" evidence="5">
    <location>
        <begin position="709"/>
        <end position="727"/>
    </location>
</feature>
<dbReference type="InterPro" id="IPR004871">
    <property type="entry name" value="RSE1/DDB1/CPSF1_C"/>
</dbReference>
<evidence type="ECO:0000256" key="4">
    <source>
        <dbReference type="ARBA" id="ARBA00068483"/>
    </source>
</evidence>
<keyword evidence="10" id="KW-1185">Reference proteome</keyword>
<feature type="region of interest" description="Disordered" evidence="5">
    <location>
        <begin position="832"/>
        <end position="852"/>
    </location>
</feature>